<dbReference type="RefSeq" id="WP_015848886.1">
    <property type="nucleotide sequence ID" value="NC_012883.1"/>
</dbReference>
<dbReference type="GeneID" id="8095589"/>
<dbReference type="eggNOG" id="arCOG01104">
    <property type="taxonomic scope" value="Archaea"/>
</dbReference>
<dbReference type="PANTHER" id="PTHR33531:SF10">
    <property type="entry name" value="BLR7895 PROTEIN"/>
    <property type="match status" value="1"/>
</dbReference>
<dbReference type="SUPFAM" id="SSF47240">
    <property type="entry name" value="Ferritin-like"/>
    <property type="match status" value="1"/>
</dbReference>
<reference evidence="2 3" key="1">
    <citation type="journal article" date="2009" name="Appl. Environ. Microbiol.">
        <title>Metabolic versatility and indigenous origin of the archaeon Thermococcus sibiricus, isolated from a siberian oil reservoir, as revealed by genome analysis.</title>
        <authorList>
            <person name="Mardanov A.V."/>
            <person name="Ravin N.V."/>
            <person name="Svetlitchnyi V.A."/>
            <person name="Beletsky A.V."/>
            <person name="Miroshnichenko M.L."/>
            <person name="Bonch-Osmolovskaya E.A."/>
            <person name="Skryabin K.G."/>
        </authorList>
    </citation>
    <scope>NUCLEOTIDE SEQUENCE [LARGE SCALE GENOMIC DNA]</scope>
    <source>
        <strain evidence="3">DSM 12597 / MM 739</strain>
    </source>
</reference>
<accession>C6A221</accession>
<dbReference type="Pfam" id="PF02915">
    <property type="entry name" value="Rubrerythrin"/>
    <property type="match status" value="1"/>
</dbReference>
<keyword evidence="3" id="KW-1185">Reference proteome</keyword>
<sequence>MSEVFSSVSRILQKCLEKLPQMTPGELLSYKIKAEVEEAEVYYRLYELSKEMIWNEEIPKIFYQLYQENLEHAEKLLEFYKKIFPGKEPVPVDLPSIKPVLTEETLKDFLEKARLEHLIEILMKNEKMAKEICEYVSTTAENPEVRELAQWLAKREEERYNRLKIIKKLSAAKREVSNQ</sequence>
<dbReference type="GO" id="GO:0046872">
    <property type="term" value="F:metal ion binding"/>
    <property type="evidence" value="ECO:0007669"/>
    <property type="project" value="InterPro"/>
</dbReference>
<evidence type="ECO:0000259" key="1">
    <source>
        <dbReference type="Pfam" id="PF02915"/>
    </source>
</evidence>
<dbReference type="Gene3D" id="1.20.1260.10">
    <property type="match status" value="1"/>
</dbReference>
<dbReference type="OrthoDB" id="91829at2157"/>
<protein>
    <submittedName>
        <fullName evidence="2">Rubrerythrin-related protein</fullName>
    </submittedName>
</protein>
<dbReference type="KEGG" id="tsi:TSIB_0601"/>
<dbReference type="Proteomes" id="UP000009079">
    <property type="component" value="Chromosome"/>
</dbReference>
<dbReference type="AlphaFoldDB" id="C6A221"/>
<dbReference type="PANTHER" id="PTHR33531">
    <property type="entry name" value="RUBRERYTHRIN SUBFAMILY"/>
    <property type="match status" value="1"/>
</dbReference>
<dbReference type="InterPro" id="IPR009078">
    <property type="entry name" value="Ferritin-like_SF"/>
</dbReference>
<dbReference type="EMBL" id="CP001463">
    <property type="protein sequence ID" value="ACS89666.1"/>
    <property type="molecule type" value="Genomic_DNA"/>
</dbReference>
<dbReference type="HOGENOM" id="CLU_119858_1_0_2"/>
<organism evidence="2 3">
    <name type="scientific">Thermococcus sibiricus (strain DSM 12597 / MM 739)</name>
    <dbReference type="NCBI Taxonomy" id="604354"/>
    <lineage>
        <taxon>Archaea</taxon>
        <taxon>Methanobacteriati</taxon>
        <taxon>Methanobacteriota</taxon>
        <taxon>Thermococci</taxon>
        <taxon>Thermococcales</taxon>
        <taxon>Thermococcaceae</taxon>
        <taxon>Thermococcus</taxon>
    </lineage>
</organism>
<dbReference type="CDD" id="cd01045">
    <property type="entry name" value="Ferritin_like_AB"/>
    <property type="match status" value="1"/>
</dbReference>
<proteinExistence type="predicted"/>
<dbReference type="InterPro" id="IPR012347">
    <property type="entry name" value="Ferritin-like"/>
</dbReference>
<feature type="domain" description="Rubrerythrin diiron-binding" evidence="1">
    <location>
        <begin position="26"/>
        <end position="164"/>
    </location>
</feature>
<evidence type="ECO:0000313" key="3">
    <source>
        <dbReference type="Proteomes" id="UP000009079"/>
    </source>
</evidence>
<evidence type="ECO:0000313" key="2">
    <source>
        <dbReference type="EMBL" id="ACS89666.1"/>
    </source>
</evidence>
<gene>
    <name evidence="2" type="ordered locus">TSIB_0601</name>
</gene>
<dbReference type="InterPro" id="IPR003251">
    <property type="entry name" value="Rr_diiron-bd_dom"/>
</dbReference>
<dbReference type="GO" id="GO:0016491">
    <property type="term" value="F:oxidoreductase activity"/>
    <property type="evidence" value="ECO:0007669"/>
    <property type="project" value="InterPro"/>
</dbReference>
<name>C6A221_THESM</name>